<feature type="binding site" evidence="13">
    <location>
        <begin position="118"/>
        <end position="124"/>
    </location>
    <ligand>
        <name>ATP</name>
        <dbReference type="ChEBI" id="CHEBI:30616"/>
    </ligand>
</feature>
<keyword evidence="19" id="KW-1185">Reference proteome</keyword>
<dbReference type="InterPro" id="IPR004101">
    <property type="entry name" value="Mur_ligase_C"/>
</dbReference>
<feature type="binding site" evidence="13">
    <location>
        <position position="471"/>
    </location>
    <ligand>
        <name>meso-2,6-diaminopimelate</name>
        <dbReference type="ChEBI" id="CHEBI:57791"/>
    </ligand>
</feature>
<keyword evidence="13 18" id="KW-0436">Ligase</keyword>
<dbReference type="PANTHER" id="PTHR23135">
    <property type="entry name" value="MUR LIGASE FAMILY MEMBER"/>
    <property type="match status" value="1"/>
</dbReference>
<feature type="binding site" evidence="13">
    <location>
        <position position="195"/>
    </location>
    <ligand>
        <name>UDP-N-acetyl-alpha-D-muramoyl-L-alanyl-D-glutamate</name>
        <dbReference type="ChEBI" id="CHEBI:83900"/>
    </ligand>
</feature>
<dbReference type="InterPro" id="IPR036615">
    <property type="entry name" value="Mur_ligase_C_dom_sf"/>
</dbReference>
<evidence type="ECO:0000256" key="9">
    <source>
        <dbReference type="ARBA" id="ARBA00072883"/>
    </source>
</evidence>
<comment type="catalytic activity">
    <reaction evidence="7 13">
        <text>UDP-N-acetyl-alpha-D-muramoyl-L-alanyl-D-glutamate + meso-2,6-diaminopimelate + ATP = UDP-N-acetyl-alpha-D-muramoyl-L-alanyl-gamma-D-glutamyl-meso-2,6-diaminopimelate + ADP + phosphate + H(+)</text>
        <dbReference type="Rhea" id="RHEA:23676"/>
        <dbReference type="ChEBI" id="CHEBI:15378"/>
        <dbReference type="ChEBI" id="CHEBI:30616"/>
        <dbReference type="ChEBI" id="CHEBI:43474"/>
        <dbReference type="ChEBI" id="CHEBI:57791"/>
        <dbReference type="ChEBI" id="CHEBI:83900"/>
        <dbReference type="ChEBI" id="CHEBI:83905"/>
        <dbReference type="ChEBI" id="CHEBI:456216"/>
        <dbReference type="EC" id="6.3.2.13"/>
    </reaction>
</comment>
<gene>
    <name evidence="13" type="primary">murE</name>
    <name evidence="18" type="ORF">C8D93_103104</name>
</gene>
<organism evidence="18 19">
    <name type="scientific">Sinimarinibacterium flocculans</name>
    <dbReference type="NCBI Taxonomy" id="985250"/>
    <lineage>
        <taxon>Bacteria</taxon>
        <taxon>Pseudomonadati</taxon>
        <taxon>Pseudomonadota</taxon>
        <taxon>Gammaproteobacteria</taxon>
        <taxon>Nevskiales</taxon>
        <taxon>Nevskiaceae</taxon>
        <taxon>Sinimarinibacterium</taxon>
    </lineage>
</organism>
<evidence type="ECO:0000256" key="12">
    <source>
        <dbReference type="ARBA" id="ARBA00081560"/>
    </source>
</evidence>
<dbReference type="Gene3D" id="3.90.190.20">
    <property type="entry name" value="Mur ligase, C-terminal domain"/>
    <property type="match status" value="1"/>
</dbReference>
<feature type="domain" description="Mur ligase N-terminal catalytic" evidence="15">
    <location>
        <begin position="28"/>
        <end position="103"/>
    </location>
</feature>
<feature type="binding site" evidence="13">
    <location>
        <position position="187"/>
    </location>
    <ligand>
        <name>UDP-N-acetyl-alpha-D-muramoyl-L-alanyl-D-glutamate</name>
        <dbReference type="ChEBI" id="CHEBI:83900"/>
    </ligand>
</feature>
<evidence type="ECO:0000256" key="5">
    <source>
        <dbReference type="ARBA" id="ARBA00023306"/>
    </source>
</evidence>
<feature type="binding site" evidence="13">
    <location>
        <begin position="160"/>
        <end position="161"/>
    </location>
    <ligand>
        <name>UDP-N-acetyl-alpha-D-muramoyl-L-alanyl-D-glutamate</name>
        <dbReference type="ChEBI" id="CHEBI:83900"/>
    </ligand>
</feature>
<dbReference type="Pfam" id="PF08245">
    <property type="entry name" value="Mur_ligase_M"/>
    <property type="match status" value="1"/>
</dbReference>
<dbReference type="InterPro" id="IPR005761">
    <property type="entry name" value="UDP-N-AcMur-Glu-dNH2Pim_ligase"/>
</dbReference>
<dbReference type="NCBIfam" id="NF001124">
    <property type="entry name" value="PRK00139.1-2"/>
    <property type="match status" value="1"/>
</dbReference>
<comment type="caution">
    <text evidence="18">The sequence shown here is derived from an EMBL/GenBank/DDBJ whole genome shotgun (WGS) entry which is preliminary data.</text>
</comment>
<dbReference type="NCBIfam" id="TIGR01085">
    <property type="entry name" value="murE"/>
    <property type="match status" value="1"/>
</dbReference>
<feature type="short sequence motif" description="Meso-diaminopimelate recognition motif" evidence="13">
    <location>
        <begin position="418"/>
        <end position="421"/>
    </location>
</feature>
<evidence type="ECO:0000256" key="13">
    <source>
        <dbReference type="HAMAP-Rule" id="MF_00208"/>
    </source>
</evidence>
<dbReference type="AlphaFoldDB" id="A0A318EAM6"/>
<comment type="subcellular location">
    <subcellularLocation>
        <location evidence="13 14">Cytoplasm</location>
    </subcellularLocation>
</comment>
<dbReference type="Gene3D" id="3.40.1190.10">
    <property type="entry name" value="Mur-like, catalytic domain"/>
    <property type="match status" value="1"/>
</dbReference>
<dbReference type="GO" id="GO:0071555">
    <property type="term" value="P:cell wall organization"/>
    <property type="evidence" value="ECO:0007669"/>
    <property type="project" value="UniProtKB-KW"/>
</dbReference>
<evidence type="ECO:0000259" key="15">
    <source>
        <dbReference type="Pfam" id="PF01225"/>
    </source>
</evidence>
<accession>A0A318EAM6</accession>
<evidence type="ECO:0000313" key="18">
    <source>
        <dbReference type="EMBL" id="PXV69531.1"/>
    </source>
</evidence>
<feature type="binding site" evidence="13">
    <location>
        <position position="193"/>
    </location>
    <ligand>
        <name>UDP-N-acetyl-alpha-D-muramoyl-L-alanyl-D-glutamate</name>
        <dbReference type="ChEBI" id="CHEBI:83900"/>
    </ligand>
</feature>
<dbReference type="InterPro" id="IPR013221">
    <property type="entry name" value="Mur_ligase_cen"/>
</dbReference>
<feature type="binding site" evidence="13">
    <location>
        <position position="475"/>
    </location>
    <ligand>
        <name>meso-2,6-diaminopimelate</name>
        <dbReference type="ChEBI" id="CHEBI:57791"/>
    </ligand>
</feature>
<comment type="similarity">
    <text evidence="1 13">Belongs to the MurCDEF family. MurE subfamily.</text>
</comment>
<dbReference type="InterPro" id="IPR035911">
    <property type="entry name" value="MurE/MurF_N"/>
</dbReference>
<evidence type="ECO:0000313" key="19">
    <source>
        <dbReference type="Proteomes" id="UP000248330"/>
    </source>
</evidence>
<dbReference type="Pfam" id="PF02875">
    <property type="entry name" value="Mur_ligase_C"/>
    <property type="match status" value="1"/>
</dbReference>
<feature type="binding site" evidence="13">
    <location>
        <position position="35"/>
    </location>
    <ligand>
        <name>UDP-N-acetyl-alpha-D-muramoyl-L-alanyl-D-glutamate</name>
        <dbReference type="ChEBI" id="CHEBI:83900"/>
    </ligand>
</feature>
<keyword evidence="3 13" id="KW-0133">Cell shape</keyword>
<dbReference type="InterPro" id="IPR000713">
    <property type="entry name" value="Mur_ligase_N"/>
</dbReference>
<keyword evidence="5 13" id="KW-0131">Cell cycle</keyword>
<dbReference type="GO" id="GO:0008360">
    <property type="term" value="P:regulation of cell shape"/>
    <property type="evidence" value="ECO:0007669"/>
    <property type="project" value="UniProtKB-KW"/>
</dbReference>
<evidence type="ECO:0000256" key="3">
    <source>
        <dbReference type="ARBA" id="ARBA00022960"/>
    </source>
</evidence>
<evidence type="ECO:0000256" key="6">
    <source>
        <dbReference type="ARBA" id="ARBA00023316"/>
    </source>
</evidence>
<dbReference type="EMBL" id="QICN01000003">
    <property type="protein sequence ID" value="PXV69531.1"/>
    <property type="molecule type" value="Genomic_DNA"/>
</dbReference>
<dbReference type="OrthoDB" id="9800958at2"/>
<dbReference type="PANTHER" id="PTHR23135:SF4">
    <property type="entry name" value="UDP-N-ACETYLMURAMOYL-L-ALANYL-D-GLUTAMATE--2,6-DIAMINOPIMELATE LIGASE MURE HOMOLOG, CHLOROPLASTIC"/>
    <property type="match status" value="1"/>
</dbReference>
<proteinExistence type="inferred from homology"/>
<evidence type="ECO:0000256" key="11">
    <source>
        <dbReference type="ARBA" id="ARBA00076158"/>
    </source>
</evidence>
<evidence type="ECO:0000259" key="17">
    <source>
        <dbReference type="Pfam" id="PF08245"/>
    </source>
</evidence>
<keyword evidence="13" id="KW-0460">Magnesium</keyword>
<dbReference type="Proteomes" id="UP000248330">
    <property type="component" value="Unassembled WGS sequence"/>
</dbReference>
<evidence type="ECO:0000256" key="4">
    <source>
        <dbReference type="ARBA" id="ARBA00022984"/>
    </source>
</evidence>
<evidence type="ECO:0000256" key="7">
    <source>
        <dbReference type="ARBA" id="ARBA00050251"/>
    </source>
</evidence>
<feature type="binding site" evidence="13">
    <location>
        <begin position="418"/>
        <end position="421"/>
    </location>
    <ligand>
        <name>meso-2,6-diaminopimelate</name>
        <dbReference type="ChEBI" id="CHEBI:57791"/>
    </ligand>
</feature>
<keyword evidence="13" id="KW-0963">Cytoplasm</keyword>
<dbReference type="SUPFAM" id="SSF53244">
    <property type="entry name" value="MurD-like peptide ligases, peptide-binding domain"/>
    <property type="match status" value="1"/>
</dbReference>
<dbReference type="HAMAP" id="MF_00208">
    <property type="entry name" value="MurE"/>
    <property type="match status" value="1"/>
</dbReference>
<keyword evidence="13" id="KW-0547">Nucleotide-binding</keyword>
<evidence type="ECO:0000256" key="2">
    <source>
        <dbReference type="ARBA" id="ARBA00022618"/>
    </source>
</evidence>
<evidence type="ECO:0000256" key="14">
    <source>
        <dbReference type="RuleBase" id="RU004135"/>
    </source>
</evidence>
<comment type="function">
    <text evidence="13">Catalyzes the addition of meso-diaminopimelic acid to the nucleotide precursor UDP-N-acetylmuramoyl-L-alanyl-D-glutamate (UMAG) in the biosynthesis of bacterial cell-wall peptidoglycan.</text>
</comment>
<reference evidence="18 19" key="1">
    <citation type="submission" date="2018-04" db="EMBL/GenBank/DDBJ databases">
        <title>Genomic Encyclopedia of Type Strains, Phase IV (KMG-IV): sequencing the most valuable type-strain genomes for metagenomic binning, comparative biology and taxonomic classification.</title>
        <authorList>
            <person name="Goeker M."/>
        </authorList>
    </citation>
    <scope>NUCLEOTIDE SEQUENCE [LARGE SCALE GENOMIC DNA]</scope>
    <source>
        <strain evidence="18 19">DSM 104150</strain>
    </source>
</reference>
<dbReference type="Pfam" id="PF01225">
    <property type="entry name" value="Mur_ligase"/>
    <property type="match status" value="1"/>
</dbReference>
<dbReference type="GO" id="GO:0005737">
    <property type="term" value="C:cytoplasm"/>
    <property type="evidence" value="ECO:0007669"/>
    <property type="project" value="UniProtKB-SubCell"/>
</dbReference>
<evidence type="ECO:0000256" key="1">
    <source>
        <dbReference type="ARBA" id="ARBA00005898"/>
    </source>
</evidence>
<dbReference type="SUPFAM" id="SSF63418">
    <property type="entry name" value="MurE/MurF N-terminal domain"/>
    <property type="match status" value="1"/>
</dbReference>
<dbReference type="InterPro" id="IPR036565">
    <property type="entry name" value="Mur-like_cat_sf"/>
</dbReference>
<dbReference type="GO" id="GO:0051301">
    <property type="term" value="P:cell division"/>
    <property type="evidence" value="ECO:0007669"/>
    <property type="project" value="UniProtKB-KW"/>
</dbReference>
<evidence type="ECO:0000259" key="16">
    <source>
        <dbReference type="Pfam" id="PF02875"/>
    </source>
</evidence>
<dbReference type="EC" id="6.3.2.13" evidence="8 13"/>
<comment type="cofactor">
    <cofactor evidence="13">
        <name>Mg(2+)</name>
        <dbReference type="ChEBI" id="CHEBI:18420"/>
    </cofactor>
</comment>
<feature type="domain" description="Mur ligase central" evidence="17">
    <location>
        <begin position="116"/>
        <end position="321"/>
    </location>
</feature>
<keyword evidence="4 13" id="KW-0573">Peptidoglycan synthesis</keyword>
<sequence length="506" mass="52933">MAGAPGNAQRSLQALLADFGVPAPDVEVAGVETDSRRVSPGDLFLACSGRGTHGLAHLDQAIERGAAAVAWEPAAGWSQPQVDVPEIAVPRLSARAGEIAARFFNRPSQRMFCTGVTGTDGKTSTAYLVAQALDGLGLPCAYIGTIGSGRVGALEASTHTTPDAVSLQRRVATLRDEGAQALAMEVSSHALDQSRIAGMHFDVAVLTNITRDHLDYHGTVEAYAAAKRRLFELPDLTAVVLNRDDAHGAAWTTALETRAQRIAYGLDGPVPAGDAHVIGRELRLGADGIEMALDTSWGSATLRSRLLGRFNAYNLMATLGVLLARGAALKTAVDALAQVQTVPGRIEAFRGPAAAPLIVVDYAHTPEALRQILSAVRAHARGRLYCVFGCGGDRDRGKRPLMGAAAASLADHLIVTDDNPRSESPQAIVEEILAGIPDAMRDAVRVIHDRAEAVRCAVEEAGAADVVVVAGKGHEQTQTYGSEVRAFSDRALAARLTGVAVPGGAA</sequence>
<dbReference type="NCBIfam" id="NF001126">
    <property type="entry name" value="PRK00139.1-4"/>
    <property type="match status" value="1"/>
</dbReference>
<comment type="caution">
    <text evidence="13">Lacks conserved residue(s) required for the propagation of feature annotation.</text>
</comment>
<evidence type="ECO:0000256" key="8">
    <source>
        <dbReference type="ARBA" id="ARBA00066633"/>
    </source>
</evidence>
<comment type="PTM">
    <text evidence="13">Carboxylation is probably crucial for Mg(2+) binding and, consequently, for the gamma-phosphate positioning of ATP.</text>
</comment>
<evidence type="ECO:0000256" key="10">
    <source>
        <dbReference type="ARBA" id="ARBA00075482"/>
    </source>
</evidence>
<dbReference type="SUPFAM" id="SSF53623">
    <property type="entry name" value="MurD-like peptide ligases, catalytic domain"/>
    <property type="match status" value="1"/>
</dbReference>
<keyword evidence="2 13" id="KW-0132">Cell division</keyword>
<dbReference type="GO" id="GO:0009252">
    <property type="term" value="P:peptidoglycan biosynthetic process"/>
    <property type="evidence" value="ECO:0007669"/>
    <property type="project" value="UniProtKB-UniRule"/>
</dbReference>
<dbReference type="GO" id="GO:0000287">
    <property type="term" value="F:magnesium ion binding"/>
    <property type="evidence" value="ECO:0007669"/>
    <property type="project" value="UniProtKB-UniRule"/>
</dbReference>
<feature type="modified residue" description="N6-carboxylysine" evidence="13">
    <location>
        <position position="227"/>
    </location>
</feature>
<dbReference type="UniPathway" id="UPA00219"/>
<comment type="pathway">
    <text evidence="13 14">Cell wall biogenesis; peptidoglycan biosynthesis.</text>
</comment>
<feature type="domain" description="Mur ligase C-terminal" evidence="16">
    <location>
        <begin position="344"/>
        <end position="473"/>
    </location>
</feature>
<keyword evidence="6 13" id="KW-0961">Cell wall biogenesis/degradation</keyword>
<keyword evidence="13" id="KW-0067">ATP-binding</keyword>
<protein>
    <recommendedName>
        <fullName evidence="9 13">UDP-N-acetylmuramoyl-L-alanyl-D-glutamate--2,6-diaminopimelate ligase</fullName>
        <ecNumber evidence="8 13">6.3.2.13</ecNumber>
    </recommendedName>
    <alternativeName>
        <fullName evidence="10 13">Meso-A2pm-adding enzyme</fullName>
    </alternativeName>
    <alternativeName>
        <fullName evidence="11 13">Meso-diaminopimelate-adding enzyme</fullName>
    </alternativeName>
    <alternativeName>
        <fullName evidence="12 13">UDP-MurNAc-L-Ala-D-Glu:meso-diaminopimelate ligase</fullName>
    </alternativeName>
    <alternativeName>
        <fullName evidence="13">UDP-MurNAc-tripeptide synthetase</fullName>
    </alternativeName>
    <alternativeName>
        <fullName evidence="13">UDP-N-acetylmuramyl-tripeptide synthetase</fullName>
    </alternativeName>
</protein>
<dbReference type="GO" id="GO:0005524">
    <property type="term" value="F:ATP binding"/>
    <property type="evidence" value="ECO:0007669"/>
    <property type="project" value="UniProtKB-UniRule"/>
</dbReference>
<name>A0A318EAM6_9GAMM</name>
<dbReference type="Gene3D" id="3.40.1390.10">
    <property type="entry name" value="MurE/MurF, N-terminal domain"/>
    <property type="match status" value="1"/>
</dbReference>
<feature type="binding site" evidence="13">
    <location>
        <position position="394"/>
    </location>
    <ligand>
        <name>meso-2,6-diaminopimelate</name>
        <dbReference type="ChEBI" id="CHEBI:57791"/>
    </ligand>
</feature>
<dbReference type="FunFam" id="3.90.190.20:FF:000006">
    <property type="entry name" value="UDP-N-acetylmuramoyl-L-alanyl-D-glutamate--2,6-diaminopimelate ligase"/>
    <property type="match status" value="1"/>
</dbReference>
<dbReference type="GO" id="GO:0008765">
    <property type="term" value="F:UDP-N-acetylmuramoylalanyl-D-glutamate-2,6-diaminopimelate ligase activity"/>
    <property type="evidence" value="ECO:0007669"/>
    <property type="project" value="UniProtKB-UniRule"/>
</dbReference>